<feature type="region of interest" description="Disordered" evidence="1">
    <location>
        <begin position="1"/>
        <end position="59"/>
    </location>
</feature>
<dbReference type="InParanoid" id="A0A4S2MV95"/>
<dbReference type="CDD" id="cd02440">
    <property type="entry name" value="AdoMet_MTases"/>
    <property type="match status" value="1"/>
</dbReference>
<keyword evidence="2" id="KW-0489">Methyltransferase</keyword>
<dbReference type="Gene3D" id="3.40.50.150">
    <property type="entry name" value="Vaccinia Virus protein VP39"/>
    <property type="match status" value="1"/>
</dbReference>
<evidence type="ECO:0000313" key="3">
    <source>
        <dbReference type="Proteomes" id="UP000298138"/>
    </source>
</evidence>
<accession>A0A4S2MV95</accession>
<dbReference type="STRING" id="341454.A0A4S2MV95"/>
<dbReference type="Proteomes" id="UP000298138">
    <property type="component" value="Unassembled WGS sequence"/>
</dbReference>
<dbReference type="PANTHER" id="PTHR43591">
    <property type="entry name" value="METHYLTRANSFERASE"/>
    <property type="match status" value="1"/>
</dbReference>
<dbReference type="Pfam" id="PF13489">
    <property type="entry name" value="Methyltransf_23"/>
    <property type="match status" value="1"/>
</dbReference>
<gene>
    <name evidence="2" type="ORF">EX30DRAFT_364466</name>
</gene>
<organism evidence="2 3">
    <name type="scientific">Ascodesmis nigricans</name>
    <dbReference type="NCBI Taxonomy" id="341454"/>
    <lineage>
        <taxon>Eukaryota</taxon>
        <taxon>Fungi</taxon>
        <taxon>Dikarya</taxon>
        <taxon>Ascomycota</taxon>
        <taxon>Pezizomycotina</taxon>
        <taxon>Pezizomycetes</taxon>
        <taxon>Pezizales</taxon>
        <taxon>Ascodesmidaceae</taxon>
        <taxon>Ascodesmis</taxon>
    </lineage>
</organism>
<evidence type="ECO:0000313" key="2">
    <source>
        <dbReference type="EMBL" id="TGZ80539.1"/>
    </source>
</evidence>
<dbReference type="AlphaFoldDB" id="A0A4S2MV95"/>
<dbReference type="GO" id="GO:0008168">
    <property type="term" value="F:methyltransferase activity"/>
    <property type="evidence" value="ECO:0007669"/>
    <property type="project" value="UniProtKB-KW"/>
</dbReference>
<keyword evidence="2" id="KW-0808">Transferase</keyword>
<dbReference type="OrthoDB" id="2013972at2759"/>
<protein>
    <submittedName>
        <fullName evidence="2">S-adenosyl-L-methionine-dependent methyltransferase</fullName>
    </submittedName>
</protein>
<dbReference type="SUPFAM" id="SSF53335">
    <property type="entry name" value="S-adenosyl-L-methionine-dependent methyltransferases"/>
    <property type="match status" value="1"/>
</dbReference>
<dbReference type="InterPro" id="IPR029063">
    <property type="entry name" value="SAM-dependent_MTases_sf"/>
</dbReference>
<evidence type="ECO:0000256" key="1">
    <source>
        <dbReference type="SAM" id="MobiDB-lite"/>
    </source>
</evidence>
<feature type="compositionally biased region" description="Low complexity" evidence="1">
    <location>
        <begin position="17"/>
        <end position="37"/>
    </location>
</feature>
<sequence>MTNINVSTSPSSPGPSSPVGVKPSGSSAALSPSSNPLFDDDSEDTPGEHEHDPTSNELIQVGDDAYSDYASASDYSDNTSVTSSIRAYLFHNGRRYHRYGGQGKYVLPNDEAEQDRLDLHHHLALMVLDAKLHTVKLPENLHRVLDCGTGTGIWALEFGAMHPEAVVTGVDLSPIQPNWVETNVRFEVDDLEKEWTWRENHFQFIHSRNITNGIRDFGKYVSQMYKHTSPGGVVEISENLHDIHCQDGTINGTRLEEFWKQYKECSAKAGFRFPKKEDIENYLQEAGFEDVTAKIYVMPWGPWARDKRLRRIGHVLAAVAETGMEAYGLQLLTTFGDYTVEQARSLFVDAMKEMMTLKVHAYQYMVQVTGRKPTDAN</sequence>
<dbReference type="EMBL" id="ML220124">
    <property type="protein sequence ID" value="TGZ80539.1"/>
    <property type="molecule type" value="Genomic_DNA"/>
</dbReference>
<name>A0A4S2MV95_9PEZI</name>
<dbReference type="GO" id="GO:0032259">
    <property type="term" value="P:methylation"/>
    <property type="evidence" value="ECO:0007669"/>
    <property type="project" value="UniProtKB-KW"/>
</dbReference>
<keyword evidence="3" id="KW-1185">Reference proteome</keyword>
<reference evidence="2 3" key="1">
    <citation type="submission" date="2019-04" db="EMBL/GenBank/DDBJ databases">
        <title>Comparative genomics and transcriptomics to analyze fruiting body development in filamentous ascomycetes.</title>
        <authorList>
            <consortium name="DOE Joint Genome Institute"/>
            <person name="Lutkenhaus R."/>
            <person name="Traeger S."/>
            <person name="Breuer J."/>
            <person name="Kuo A."/>
            <person name="Lipzen A."/>
            <person name="Pangilinan J."/>
            <person name="Dilworth D."/>
            <person name="Sandor L."/>
            <person name="Poggeler S."/>
            <person name="Barry K."/>
            <person name="Grigoriev I.V."/>
            <person name="Nowrousian M."/>
        </authorList>
    </citation>
    <scope>NUCLEOTIDE SEQUENCE [LARGE SCALE GENOMIC DNA]</scope>
    <source>
        <strain evidence="2 3">CBS 389.68</strain>
    </source>
</reference>
<feature type="compositionally biased region" description="Low complexity" evidence="1">
    <location>
        <begin position="1"/>
        <end position="11"/>
    </location>
</feature>
<proteinExistence type="predicted"/>
<dbReference type="PANTHER" id="PTHR43591:SF24">
    <property type="entry name" value="2-METHOXY-6-POLYPRENYL-1,4-BENZOQUINOL METHYLASE, MITOCHONDRIAL"/>
    <property type="match status" value="1"/>
</dbReference>